<dbReference type="InterPro" id="IPR014240">
    <property type="entry name" value="YteA"/>
</dbReference>
<dbReference type="STRING" id="1009370.ALO_14482"/>
<organism evidence="7 8">
    <name type="scientific">Acetonema longum DSM 6540</name>
    <dbReference type="NCBI Taxonomy" id="1009370"/>
    <lineage>
        <taxon>Bacteria</taxon>
        <taxon>Bacillati</taxon>
        <taxon>Bacillota</taxon>
        <taxon>Negativicutes</taxon>
        <taxon>Acetonemataceae</taxon>
        <taxon>Acetonema</taxon>
    </lineage>
</organism>
<dbReference type="eggNOG" id="COG1734">
    <property type="taxonomic scope" value="Bacteria"/>
</dbReference>
<comment type="caution">
    <text evidence="7">The sequence shown here is derived from an EMBL/GenBank/DDBJ whole genome shotgun (WGS) entry which is preliminary data.</text>
</comment>
<evidence type="ECO:0000256" key="3">
    <source>
        <dbReference type="ARBA" id="ARBA00022833"/>
    </source>
</evidence>
<evidence type="ECO:0000259" key="6">
    <source>
        <dbReference type="Pfam" id="PF01258"/>
    </source>
</evidence>
<dbReference type="EMBL" id="AFGF01000126">
    <property type="protein sequence ID" value="EGO63229.1"/>
    <property type="molecule type" value="Genomic_DNA"/>
</dbReference>
<evidence type="ECO:0000256" key="2">
    <source>
        <dbReference type="ARBA" id="ARBA00022771"/>
    </source>
</evidence>
<dbReference type="NCBIfam" id="TIGR02890">
    <property type="entry name" value="bacill_yteA"/>
    <property type="match status" value="1"/>
</dbReference>
<dbReference type="PANTHER" id="PTHR33823">
    <property type="entry name" value="RNA POLYMERASE-BINDING TRANSCRIPTION FACTOR DKSA-RELATED"/>
    <property type="match status" value="1"/>
</dbReference>
<reference evidence="7 8" key="1">
    <citation type="journal article" date="2011" name="EMBO J.">
        <title>Structural diversity of bacterial flagellar motors.</title>
        <authorList>
            <person name="Chen S."/>
            <person name="Beeby M."/>
            <person name="Murphy G.E."/>
            <person name="Leadbetter J.R."/>
            <person name="Hendrixson D.R."/>
            <person name="Briegel A."/>
            <person name="Li Z."/>
            <person name="Shi J."/>
            <person name="Tocheva E.I."/>
            <person name="Muller A."/>
            <person name="Dobro M.J."/>
            <person name="Jensen G.J."/>
        </authorList>
    </citation>
    <scope>NUCLEOTIDE SEQUENCE [LARGE SCALE GENOMIC DNA]</scope>
    <source>
        <strain evidence="7 8">DSM 6540</strain>
    </source>
</reference>
<dbReference type="Pfam" id="PF01258">
    <property type="entry name" value="zf-dskA_traR"/>
    <property type="match status" value="1"/>
</dbReference>
<dbReference type="PROSITE" id="PS51128">
    <property type="entry name" value="ZF_DKSA_2"/>
    <property type="match status" value="1"/>
</dbReference>
<dbReference type="SUPFAM" id="SSF109635">
    <property type="entry name" value="DnaK suppressor protein DksA, alpha-hairpin domain"/>
    <property type="match status" value="1"/>
</dbReference>
<dbReference type="Proteomes" id="UP000003240">
    <property type="component" value="Unassembled WGS sequence"/>
</dbReference>
<evidence type="ECO:0000313" key="8">
    <source>
        <dbReference type="Proteomes" id="UP000003240"/>
    </source>
</evidence>
<dbReference type="AlphaFoldDB" id="F7NLC4"/>
<protein>
    <recommendedName>
        <fullName evidence="6">Zinc finger DksA/TraR C4-type domain-containing protein</fullName>
    </recommendedName>
</protein>
<keyword evidence="3" id="KW-0862">Zinc</keyword>
<feature type="region of interest" description="Disordered" evidence="5">
    <location>
        <begin position="167"/>
        <end position="226"/>
    </location>
</feature>
<evidence type="ECO:0000256" key="5">
    <source>
        <dbReference type="SAM" id="MobiDB-lite"/>
    </source>
</evidence>
<feature type="compositionally biased region" description="Basic and acidic residues" evidence="5">
    <location>
        <begin position="177"/>
        <end position="208"/>
    </location>
</feature>
<keyword evidence="8" id="KW-1185">Reference proteome</keyword>
<feature type="zinc finger region" description="dksA C4-type" evidence="4">
    <location>
        <begin position="91"/>
        <end position="115"/>
    </location>
</feature>
<name>F7NLC4_9FIRM</name>
<sequence>MNAKEAMIMETLDAEKRRLTCQLEGIKGSGSEDSFTGSLSELSLYDNHPADIGTEMFERSKDIALMDTIQGTLDDIDRAMQALSSGIYGLCQDCGRDIDPERLRAVPWAVKCLQCQRREERHDDGDKRPLEESSLIPAFQRTFLDDSPAGFTGFDGEDSLQAVIRYGSSDTPQDLPGSHDYDDLYPDPDERIGIVDDMDRFAADDSRQSDPAGTKRHGRDTRKTER</sequence>
<dbReference type="RefSeq" id="WP_004573470.1">
    <property type="nucleotide sequence ID" value="NZ_AFGF01000126.1"/>
</dbReference>
<evidence type="ECO:0000313" key="7">
    <source>
        <dbReference type="EMBL" id="EGO63229.1"/>
    </source>
</evidence>
<dbReference type="Gene3D" id="1.20.120.910">
    <property type="entry name" value="DksA, coiled-coil domain"/>
    <property type="match status" value="1"/>
</dbReference>
<proteinExistence type="predicted"/>
<evidence type="ECO:0000256" key="4">
    <source>
        <dbReference type="PROSITE-ProRule" id="PRU00510"/>
    </source>
</evidence>
<dbReference type="SUPFAM" id="SSF57716">
    <property type="entry name" value="Glucocorticoid receptor-like (DNA-binding domain)"/>
    <property type="match status" value="1"/>
</dbReference>
<gene>
    <name evidence="7" type="ORF">ALO_14482</name>
</gene>
<keyword evidence="1" id="KW-0479">Metal-binding</keyword>
<accession>F7NLC4</accession>
<keyword evidence="2" id="KW-0863">Zinc-finger</keyword>
<dbReference type="InterPro" id="IPR037187">
    <property type="entry name" value="DnaK_N"/>
</dbReference>
<evidence type="ECO:0000256" key="1">
    <source>
        <dbReference type="ARBA" id="ARBA00022723"/>
    </source>
</evidence>
<dbReference type="GO" id="GO:0008270">
    <property type="term" value="F:zinc ion binding"/>
    <property type="evidence" value="ECO:0007669"/>
    <property type="project" value="UniProtKB-KW"/>
</dbReference>
<feature type="domain" description="Zinc finger DksA/TraR C4-type" evidence="6">
    <location>
        <begin position="86"/>
        <end position="121"/>
    </location>
</feature>
<dbReference type="PANTHER" id="PTHR33823:SF4">
    <property type="entry name" value="GENERAL STRESS PROTEIN 16O"/>
    <property type="match status" value="1"/>
</dbReference>
<dbReference type="InterPro" id="IPR000962">
    <property type="entry name" value="Znf_DskA_TraR"/>
</dbReference>